<evidence type="ECO:0000256" key="2">
    <source>
        <dbReference type="ARBA" id="ARBA00004664"/>
    </source>
</evidence>
<comment type="pathway">
    <text evidence="2 8">Amino-acid biosynthesis; L-tryptophan biosynthesis; L-tryptophan from chorismate: step 3/5.</text>
</comment>
<evidence type="ECO:0000256" key="6">
    <source>
        <dbReference type="ARBA" id="ARBA00023141"/>
    </source>
</evidence>
<name>A0A7J3MX45_9CREN</name>
<keyword evidence="5 8" id="KW-0822">Tryptophan biosynthesis</keyword>
<dbReference type="AlphaFoldDB" id="A0A7J3MX45"/>
<dbReference type="CDD" id="cd00405">
    <property type="entry name" value="PRAI"/>
    <property type="match status" value="1"/>
</dbReference>
<evidence type="ECO:0000259" key="9">
    <source>
        <dbReference type="Pfam" id="PF00697"/>
    </source>
</evidence>
<proteinExistence type="inferred from homology"/>
<keyword evidence="6 8" id="KW-0057">Aromatic amino acid biosynthesis</keyword>
<dbReference type="InterPro" id="IPR013785">
    <property type="entry name" value="Aldolase_TIM"/>
</dbReference>
<feature type="domain" description="N-(5'phosphoribosyl) anthranilate isomerase (PRAI)" evidence="9">
    <location>
        <begin position="5"/>
        <end position="190"/>
    </location>
</feature>
<dbReference type="HAMAP" id="MF_00135">
    <property type="entry name" value="PRAI"/>
    <property type="match status" value="1"/>
</dbReference>
<dbReference type="GO" id="GO:0000162">
    <property type="term" value="P:L-tryptophan biosynthetic process"/>
    <property type="evidence" value="ECO:0007669"/>
    <property type="project" value="UniProtKB-UniRule"/>
</dbReference>
<comment type="similarity">
    <text evidence="3 8">Belongs to the TrpF family.</text>
</comment>
<evidence type="ECO:0000256" key="7">
    <source>
        <dbReference type="ARBA" id="ARBA00023235"/>
    </source>
</evidence>
<evidence type="ECO:0000313" key="11">
    <source>
        <dbReference type="EMBL" id="HGT98125.1"/>
    </source>
</evidence>
<evidence type="ECO:0000256" key="5">
    <source>
        <dbReference type="ARBA" id="ARBA00022822"/>
    </source>
</evidence>
<organism evidence="11">
    <name type="scientific">Ignisphaera aggregans</name>
    <dbReference type="NCBI Taxonomy" id="334771"/>
    <lineage>
        <taxon>Archaea</taxon>
        <taxon>Thermoproteota</taxon>
        <taxon>Thermoprotei</taxon>
        <taxon>Desulfurococcales</taxon>
        <taxon>Desulfurococcaceae</taxon>
        <taxon>Ignisphaera</taxon>
    </lineage>
</organism>
<comment type="caution">
    <text evidence="11">The sequence shown here is derived from an EMBL/GenBank/DDBJ whole genome shotgun (WGS) entry which is preliminary data.</text>
</comment>
<dbReference type="EMBL" id="DTAU01000065">
    <property type="protein sequence ID" value="HFQ78771.1"/>
    <property type="molecule type" value="Genomic_DNA"/>
</dbReference>
<dbReference type="InterPro" id="IPR001240">
    <property type="entry name" value="PRAI_dom"/>
</dbReference>
<dbReference type="Pfam" id="PF00697">
    <property type="entry name" value="PRAI"/>
    <property type="match status" value="1"/>
</dbReference>
<dbReference type="PANTHER" id="PTHR42894:SF1">
    <property type="entry name" value="N-(5'-PHOSPHORIBOSYL)ANTHRANILATE ISOMERASE"/>
    <property type="match status" value="1"/>
</dbReference>
<dbReference type="UniPathway" id="UPA00035">
    <property type="reaction ID" value="UER00042"/>
</dbReference>
<gene>
    <name evidence="8" type="primary">trpF</name>
    <name evidence="10" type="ORF">ENT99_03590</name>
    <name evidence="11" type="ORF">ENU64_01675</name>
</gene>
<sequence length="199" mass="22751">MRIKLKICGVANLDDALEIDRIGVDFIGVVTDPVSPRYVSEEFVAKLKNIVSTPIVSVKVHGAIDTLVNSYADYIQIHRILKDSEIETLSTYNTKRFILYVPASLDYLDYLKKVQKYLSLILFDSPIKGVPSNPKVLRILLDYHRDAGVAGGITLENVHEFLELEPRWIDVSSGVEIHPKKKDLEKIRKLKEVVYEWRK</sequence>
<evidence type="ECO:0000256" key="8">
    <source>
        <dbReference type="HAMAP-Rule" id="MF_00135"/>
    </source>
</evidence>
<keyword evidence="4 8" id="KW-0028">Amino-acid biosynthesis</keyword>
<dbReference type="EC" id="5.3.1.24" evidence="8"/>
<accession>A0A7J3MX45</accession>
<dbReference type="InterPro" id="IPR044643">
    <property type="entry name" value="TrpF_fam"/>
</dbReference>
<protein>
    <recommendedName>
        <fullName evidence="8">N-(5'-phosphoribosyl)anthranilate isomerase</fullName>
        <shortName evidence="8">PRAI</shortName>
        <ecNumber evidence="8">5.3.1.24</ecNumber>
    </recommendedName>
</protein>
<dbReference type="SUPFAM" id="SSF51366">
    <property type="entry name" value="Ribulose-phoshate binding barrel"/>
    <property type="match status" value="1"/>
</dbReference>
<dbReference type="EMBL" id="DTDH01000051">
    <property type="protein sequence ID" value="HGT98125.1"/>
    <property type="molecule type" value="Genomic_DNA"/>
</dbReference>
<evidence type="ECO:0000256" key="4">
    <source>
        <dbReference type="ARBA" id="ARBA00022605"/>
    </source>
</evidence>
<dbReference type="PANTHER" id="PTHR42894">
    <property type="entry name" value="N-(5'-PHOSPHORIBOSYL)ANTHRANILATE ISOMERASE"/>
    <property type="match status" value="1"/>
</dbReference>
<evidence type="ECO:0000256" key="1">
    <source>
        <dbReference type="ARBA" id="ARBA00001164"/>
    </source>
</evidence>
<dbReference type="GO" id="GO:0004640">
    <property type="term" value="F:phosphoribosylanthranilate isomerase activity"/>
    <property type="evidence" value="ECO:0007669"/>
    <property type="project" value="UniProtKB-UniRule"/>
</dbReference>
<comment type="catalytic activity">
    <reaction evidence="1 8">
        <text>N-(5-phospho-beta-D-ribosyl)anthranilate = 1-(2-carboxyphenylamino)-1-deoxy-D-ribulose 5-phosphate</text>
        <dbReference type="Rhea" id="RHEA:21540"/>
        <dbReference type="ChEBI" id="CHEBI:18277"/>
        <dbReference type="ChEBI" id="CHEBI:58613"/>
        <dbReference type="EC" id="5.3.1.24"/>
    </reaction>
</comment>
<evidence type="ECO:0000256" key="3">
    <source>
        <dbReference type="ARBA" id="ARBA00007571"/>
    </source>
</evidence>
<evidence type="ECO:0000313" key="10">
    <source>
        <dbReference type="EMBL" id="HFQ78771.1"/>
    </source>
</evidence>
<dbReference type="InterPro" id="IPR011060">
    <property type="entry name" value="RibuloseP-bd_barrel"/>
</dbReference>
<dbReference type="Gene3D" id="3.20.20.70">
    <property type="entry name" value="Aldolase class I"/>
    <property type="match status" value="1"/>
</dbReference>
<reference evidence="11" key="1">
    <citation type="journal article" date="2020" name="mSystems">
        <title>Genome- and Community-Level Interaction Insights into Carbon Utilization and Element Cycling Functions of Hydrothermarchaeota in Hydrothermal Sediment.</title>
        <authorList>
            <person name="Zhou Z."/>
            <person name="Liu Y."/>
            <person name="Xu W."/>
            <person name="Pan J."/>
            <person name="Luo Z.H."/>
            <person name="Li M."/>
        </authorList>
    </citation>
    <scope>NUCLEOTIDE SEQUENCE [LARGE SCALE GENOMIC DNA]</scope>
    <source>
        <strain evidence="10">SpSt-629</strain>
        <strain evidence="11">SpSt-688</strain>
    </source>
</reference>
<keyword evidence="7 8" id="KW-0413">Isomerase</keyword>